<dbReference type="Gene3D" id="3.40.50.150">
    <property type="entry name" value="Vaccinia Virus protein VP39"/>
    <property type="match status" value="1"/>
</dbReference>
<dbReference type="InterPro" id="IPR029063">
    <property type="entry name" value="SAM-dependent_MTases_sf"/>
</dbReference>
<dbReference type="OMA" id="FPICVYP"/>
<dbReference type="PANTHER" id="PTHR34203:SF15">
    <property type="entry name" value="SLL1173 PROTEIN"/>
    <property type="match status" value="1"/>
</dbReference>
<evidence type="ECO:0000259" key="2">
    <source>
        <dbReference type="Pfam" id="PF05050"/>
    </source>
</evidence>
<dbReference type="SUPFAM" id="SSF53335">
    <property type="entry name" value="S-adenosyl-L-methionine-dependent methyltransferases"/>
    <property type="match status" value="1"/>
</dbReference>
<dbReference type="RefSeq" id="XP_013408419.1">
    <property type="nucleotide sequence ID" value="XM_013552965.1"/>
</dbReference>
<keyword evidence="1" id="KW-0472">Membrane</keyword>
<dbReference type="OrthoDB" id="411251at2759"/>
<dbReference type="InParanoid" id="A0A1S3JEV1"/>
<dbReference type="GeneID" id="106172318"/>
<dbReference type="InterPro" id="IPR052514">
    <property type="entry name" value="SAM-dependent_MTase"/>
</dbReference>
<dbReference type="KEGG" id="lak:106172318"/>
<evidence type="ECO:0000313" key="4">
    <source>
        <dbReference type="RefSeq" id="XP_013408419.1"/>
    </source>
</evidence>
<proteinExistence type="predicted"/>
<feature type="transmembrane region" description="Helical" evidence="1">
    <location>
        <begin position="43"/>
        <end position="61"/>
    </location>
</feature>
<feature type="domain" description="Methyltransferase FkbM" evidence="2">
    <location>
        <begin position="189"/>
        <end position="363"/>
    </location>
</feature>
<evidence type="ECO:0000256" key="1">
    <source>
        <dbReference type="SAM" id="Phobius"/>
    </source>
</evidence>
<protein>
    <submittedName>
        <fullName evidence="4">Uncharacterized protein LOC106172318</fullName>
    </submittedName>
</protein>
<dbReference type="PANTHER" id="PTHR34203">
    <property type="entry name" value="METHYLTRANSFERASE, FKBM FAMILY PROTEIN"/>
    <property type="match status" value="1"/>
</dbReference>
<dbReference type="NCBIfam" id="TIGR01444">
    <property type="entry name" value="fkbM_fam"/>
    <property type="match status" value="1"/>
</dbReference>
<reference evidence="4" key="1">
    <citation type="submission" date="2025-08" db="UniProtKB">
        <authorList>
            <consortium name="RefSeq"/>
        </authorList>
    </citation>
    <scope>IDENTIFICATION</scope>
    <source>
        <tissue evidence="4">Gonads</tissue>
    </source>
</reference>
<dbReference type="AlphaFoldDB" id="A0A1S3JEV1"/>
<dbReference type="InterPro" id="IPR006342">
    <property type="entry name" value="FkbM_mtfrase"/>
</dbReference>
<dbReference type="Proteomes" id="UP000085678">
    <property type="component" value="Unplaced"/>
</dbReference>
<accession>A0A1S3JEV1</accession>
<sequence>MSSWYLHSRRYPNLQDWRRINIAITVHNGALGNLHSTKLVCKWLKIGLLNLCLLFLFLHLMGKYRSINLRAENVREETDSNFILAKRNFVQLPSNIQLSRMSIPRHFLLPSANTPTDLYNLYNEVPETHNSDIECILTKTTPKFPICVYESDEDKFISAALRSGGFWEPHITDVYQRALAAVPDAFVIDIGANIGYYTLLAIKMGHMVIAVEPYWESVRRFHKSIHLNNCTSQVLLAVNAVSDMHENVTFIDNVDNQGGVSVRQLDAIDREILSKGHPLPTARTIFIDDILDLTDTPVAIIKLDIEGYECKAMGKATTFLDTVYVPYIFMEWKKMFVDQLKPDSPCPTKSLQRLCQLLTSRGYAPYEVRTHIKLNPERSTKIWRVGDIYWRHKSAKVLFPP</sequence>
<name>A0A1S3JEV1_LINAN</name>
<dbReference type="Pfam" id="PF05050">
    <property type="entry name" value="Methyltransf_21"/>
    <property type="match status" value="1"/>
</dbReference>
<gene>
    <name evidence="4" type="primary">LOC106172318</name>
</gene>
<keyword evidence="3" id="KW-1185">Reference proteome</keyword>
<organism evidence="3 4">
    <name type="scientific">Lingula anatina</name>
    <name type="common">Brachiopod</name>
    <name type="synonym">Lingula unguis</name>
    <dbReference type="NCBI Taxonomy" id="7574"/>
    <lineage>
        <taxon>Eukaryota</taxon>
        <taxon>Metazoa</taxon>
        <taxon>Spiralia</taxon>
        <taxon>Lophotrochozoa</taxon>
        <taxon>Brachiopoda</taxon>
        <taxon>Linguliformea</taxon>
        <taxon>Lingulata</taxon>
        <taxon>Lingulida</taxon>
        <taxon>Linguloidea</taxon>
        <taxon>Lingulidae</taxon>
        <taxon>Lingula</taxon>
    </lineage>
</organism>
<keyword evidence="1" id="KW-1133">Transmembrane helix</keyword>
<evidence type="ECO:0000313" key="3">
    <source>
        <dbReference type="Proteomes" id="UP000085678"/>
    </source>
</evidence>
<keyword evidence="1" id="KW-0812">Transmembrane</keyword>